<comment type="caution">
    <text evidence="2">The sequence shown here is derived from an EMBL/GenBank/DDBJ whole genome shotgun (WGS) entry which is preliminary data.</text>
</comment>
<organism evidence="2 3">
    <name type="scientific">Catenulispora pinistramenti</name>
    <dbReference type="NCBI Taxonomy" id="2705254"/>
    <lineage>
        <taxon>Bacteria</taxon>
        <taxon>Bacillati</taxon>
        <taxon>Actinomycetota</taxon>
        <taxon>Actinomycetes</taxon>
        <taxon>Catenulisporales</taxon>
        <taxon>Catenulisporaceae</taxon>
        <taxon>Catenulispora</taxon>
    </lineage>
</organism>
<feature type="compositionally biased region" description="Low complexity" evidence="1">
    <location>
        <begin position="333"/>
        <end position="347"/>
    </location>
</feature>
<keyword evidence="3" id="KW-1185">Reference proteome</keyword>
<sequence length="347" mass="34398">MNRRRIAIGVSSVSGLAVVAAGVMSMFGSGGSANAVDLHTAPAAAVTGAAAATRQAGTAQVDTVVTVASPATPARGRTPAVAAQTLTMHGTGLFDFGKQVGSVDLTVPTGTLNEVLTPSTVYLRRSATTATATAAAAPATAWTKMATANVSDGNLISGGATEPSLVFAMLGGMQGGVKYVGQDSVRGTPVAHYQGTLDLTQAATALAGQAMAEDGGAAAQDAAADKQALTNAARAFTTTKVPFDAYLDGQGRLRRFVADFSFVENPTTKPVAQVTSATELYGFGTPVTVVMPTVAGSAAGSASGSASGSPAASGAAVGTPAGTESSPERRRSITPSTHPSSPTRSHK</sequence>
<dbReference type="Proteomes" id="UP000730482">
    <property type="component" value="Unassembled WGS sequence"/>
</dbReference>
<reference evidence="2 3" key="1">
    <citation type="submission" date="2020-02" db="EMBL/GenBank/DDBJ databases">
        <title>Acidophilic actinobacteria isolated from forest soil.</title>
        <authorList>
            <person name="Golinska P."/>
        </authorList>
    </citation>
    <scope>NUCLEOTIDE SEQUENCE [LARGE SCALE GENOMIC DNA]</scope>
    <source>
        <strain evidence="2 3">NL8</strain>
    </source>
</reference>
<evidence type="ECO:0000313" key="2">
    <source>
        <dbReference type="EMBL" id="MBS2546619.1"/>
    </source>
</evidence>
<protein>
    <recommendedName>
        <fullName evidence="4">Lipoprotein</fullName>
    </recommendedName>
</protein>
<dbReference type="Gene3D" id="2.50.20.20">
    <property type="match status" value="1"/>
</dbReference>
<feature type="compositionally biased region" description="Low complexity" evidence="1">
    <location>
        <begin position="297"/>
        <end position="323"/>
    </location>
</feature>
<name>A0ABS5KKQ1_9ACTN</name>
<accession>A0ABS5KKQ1</accession>
<evidence type="ECO:0000313" key="3">
    <source>
        <dbReference type="Proteomes" id="UP000730482"/>
    </source>
</evidence>
<gene>
    <name evidence="2" type="ORF">KGQ19_07040</name>
</gene>
<evidence type="ECO:0008006" key="4">
    <source>
        <dbReference type="Google" id="ProtNLM"/>
    </source>
</evidence>
<dbReference type="EMBL" id="JAAFYZ010000015">
    <property type="protein sequence ID" value="MBS2546619.1"/>
    <property type="molecule type" value="Genomic_DNA"/>
</dbReference>
<feature type="region of interest" description="Disordered" evidence="1">
    <location>
        <begin position="297"/>
        <end position="347"/>
    </location>
</feature>
<evidence type="ECO:0000256" key="1">
    <source>
        <dbReference type="SAM" id="MobiDB-lite"/>
    </source>
</evidence>
<proteinExistence type="predicted"/>
<dbReference type="RefSeq" id="WP_212008264.1">
    <property type="nucleotide sequence ID" value="NZ_JAAFYZ010000015.1"/>
</dbReference>